<dbReference type="Gene3D" id="3.30.470.160">
    <property type="entry name" value="Inositol polyphosphate kinase"/>
    <property type="match status" value="1"/>
</dbReference>
<evidence type="ECO:0000256" key="6">
    <source>
        <dbReference type="ARBA" id="ARBA00036164"/>
    </source>
</evidence>
<dbReference type="GO" id="GO:0047326">
    <property type="term" value="F:inositol-1,3,4,6-tetrakisphosphate 5-kinase activity"/>
    <property type="evidence" value="ECO:0007669"/>
    <property type="project" value="RHEA"/>
</dbReference>
<dbReference type="EC" id="2.7.-.-" evidence="8"/>
<evidence type="ECO:0000256" key="3">
    <source>
        <dbReference type="ARBA" id="ARBA00022741"/>
    </source>
</evidence>
<dbReference type="KEGG" id="bbig:BBBOND_0303990"/>
<dbReference type="GO" id="GO:0005524">
    <property type="term" value="F:ATP binding"/>
    <property type="evidence" value="ECO:0007669"/>
    <property type="project" value="UniProtKB-KW"/>
</dbReference>
<keyword evidence="5" id="KW-0067">ATP-binding</keyword>
<keyword evidence="10" id="KW-1185">Reference proteome</keyword>
<dbReference type="GO" id="GO:0005737">
    <property type="term" value="C:cytoplasm"/>
    <property type="evidence" value="ECO:0007669"/>
    <property type="project" value="TreeGrafter"/>
</dbReference>
<name>A0A061DDR3_BABBI</name>
<dbReference type="VEuPathDB" id="PiroplasmaDB:BBBOND_0303990"/>
<dbReference type="RefSeq" id="XP_012768681.1">
    <property type="nucleotide sequence ID" value="XM_012913227.1"/>
</dbReference>
<dbReference type="GO" id="GO:0008440">
    <property type="term" value="F:inositol-1,4,5-trisphosphate 3-kinase activity"/>
    <property type="evidence" value="ECO:0007669"/>
    <property type="project" value="TreeGrafter"/>
</dbReference>
<organism evidence="9 10">
    <name type="scientific">Babesia bigemina</name>
    <dbReference type="NCBI Taxonomy" id="5866"/>
    <lineage>
        <taxon>Eukaryota</taxon>
        <taxon>Sar</taxon>
        <taxon>Alveolata</taxon>
        <taxon>Apicomplexa</taxon>
        <taxon>Aconoidasida</taxon>
        <taxon>Piroplasmida</taxon>
        <taxon>Babesiidae</taxon>
        <taxon>Babesia</taxon>
    </lineage>
</organism>
<comment type="catalytic activity">
    <reaction evidence="7">
        <text>1D-myo-inositol 1,3,4,6-tetrakisphosphate + ATP = 1D-myo-inositol 1,3,4,5,6-pentakisphosphate + ADP + H(+)</text>
        <dbReference type="Rhea" id="RHEA:12717"/>
        <dbReference type="ChEBI" id="CHEBI:15378"/>
        <dbReference type="ChEBI" id="CHEBI:30616"/>
        <dbReference type="ChEBI" id="CHEBI:57660"/>
        <dbReference type="ChEBI" id="CHEBI:57733"/>
        <dbReference type="ChEBI" id="CHEBI:456216"/>
        <dbReference type="EC" id="2.7.1.140"/>
    </reaction>
</comment>
<comment type="similarity">
    <text evidence="1 8">Belongs to the inositol phosphokinase (IPK) family.</text>
</comment>
<dbReference type="AlphaFoldDB" id="A0A061DDR3"/>
<dbReference type="InterPro" id="IPR038286">
    <property type="entry name" value="IPK_sf"/>
</dbReference>
<dbReference type="PANTHER" id="PTHR12400">
    <property type="entry name" value="INOSITOL POLYPHOSPHATE KINASE"/>
    <property type="match status" value="1"/>
</dbReference>
<evidence type="ECO:0000256" key="7">
    <source>
        <dbReference type="ARBA" id="ARBA00036525"/>
    </source>
</evidence>
<evidence type="ECO:0000256" key="1">
    <source>
        <dbReference type="ARBA" id="ARBA00007374"/>
    </source>
</evidence>
<dbReference type="OrthoDB" id="338650at2759"/>
<evidence type="ECO:0000256" key="2">
    <source>
        <dbReference type="ARBA" id="ARBA00022679"/>
    </source>
</evidence>
<gene>
    <name evidence="9" type="ORF">BBBOND_0303990</name>
</gene>
<dbReference type="EMBL" id="LK391709">
    <property type="protein sequence ID" value="CDR96495.1"/>
    <property type="molecule type" value="Genomic_DNA"/>
</dbReference>
<dbReference type="OMA" id="WIDFTHI"/>
<reference evidence="10" key="1">
    <citation type="journal article" date="2014" name="Nucleic Acids Res.">
        <title>The evolutionary dynamics of variant antigen genes in Babesia reveal a history of genomic innovation underlying host-parasite interaction.</title>
        <authorList>
            <person name="Jackson A.P."/>
            <person name="Otto T.D."/>
            <person name="Darby A."/>
            <person name="Ramaprasad A."/>
            <person name="Xia D."/>
            <person name="Echaide I.E."/>
            <person name="Farber M."/>
            <person name="Gahlot S."/>
            <person name="Gamble J."/>
            <person name="Gupta D."/>
            <person name="Gupta Y."/>
            <person name="Jackson L."/>
            <person name="Malandrin L."/>
            <person name="Malas T.B."/>
            <person name="Moussa E."/>
            <person name="Nair M."/>
            <person name="Reid A.J."/>
            <person name="Sanders M."/>
            <person name="Sharma J."/>
            <person name="Tracey A."/>
            <person name="Quail M.A."/>
            <person name="Weir W."/>
            <person name="Wastling J.M."/>
            <person name="Hall N."/>
            <person name="Willadsen P."/>
            <person name="Lingelbach K."/>
            <person name="Shiels B."/>
            <person name="Tait A."/>
            <person name="Berriman M."/>
            <person name="Allred D.R."/>
            <person name="Pain A."/>
        </authorList>
    </citation>
    <scope>NUCLEOTIDE SEQUENCE [LARGE SCALE GENOMIC DNA]</scope>
    <source>
        <strain evidence="10">Bond</strain>
    </source>
</reference>
<keyword evidence="4 8" id="KW-0418">Kinase</keyword>
<keyword evidence="2 8" id="KW-0808">Transferase</keyword>
<dbReference type="GO" id="GO:0005634">
    <property type="term" value="C:nucleus"/>
    <property type="evidence" value="ECO:0007669"/>
    <property type="project" value="TreeGrafter"/>
</dbReference>
<evidence type="ECO:0000256" key="5">
    <source>
        <dbReference type="ARBA" id="ARBA00022840"/>
    </source>
</evidence>
<accession>A0A061DDR3</accession>
<evidence type="ECO:0000256" key="4">
    <source>
        <dbReference type="ARBA" id="ARBA00022777"/>
    </source>
</evidence>
<dbReference type="GO" id="GO:0032958">
    <property type="term" value="P:inositol phosphate biosynthetic process"/>
    <property type="evidence" value="ECO:0007669"/>
    <property type="project" value="InterPro"/>
</dbReference>
<keyword evidence="3" id="KW-0547">Nucleotide-binding</keyword>
<protein>
    <recommendedName>
        <fullName evidence="8">Kinase</fullName>
        <ecNumber evidence="8">2.7.-.-</ecNumber>
    </recommendedName>
</protein>
<dbReference type="Pfam" id="PF03770">
    <property type="entry name" value="IPK"/>
    <property type="match status" value="1"/>
</dbReference>
<evidence type="ECO:0000256" key="8">
    <source>
        <dbReference type="RuleBase" id="RU363090"/>
    </source>
</evidence>
<dbReference type="GeneID" id="24565036"/>
<proteinExistence type="inferred from homology"/>
<sequence length="395" mass="44022">MENPQNTDRHELELFDRRHKKLSGTSLVLCDHDYRFVYKIIPEYTTSEATFYCLINGYPAHGNTVLYECLKGALKSPGRLAQMGVLPAFSGVVKVVEEEYDASENEDANDHCSIVKYFEGEGIPGVQKTVFTSIKLENLLHGYEKPAVIDIKLGIHNKLDNEPYGGVDLATRAACVKRWQDLKTSYKLGHTSTSSTKRLYNISAEDLGLGAPFTDMEPTEFHSLLKSWRQKLVASQTPEDELGFRICSICIAKDDGMLEVSASQAKLLTTEDTTNILHMYVVTKHVDMLSRALGSIPEVRQRVIDALIGIRDWVAMQDLLSFAATSLLITYDQSAPTRCRVKWVDFTHVESIRHSRFPVLPGPSSMIKGIEGLIALCESMDAGRQNVNQAVASTS</sequence>
<evidence type="ECO:0000313" key="9">
    <source>
        <dbReference type="EMBL" id="CDR96495.1"/>
    </source>
</evidence>
<comment type="catalytic activity">
    <reaction evidence="6">
        <text>1D-myo-inositol 1,4,5-trisphosphate + 2 ATP = 1D-myo-inositol 1,3,4,5,6-pentakisphosphate + 2 ADP + 2 H(+)</text>
        <dbReference type="Rhea" id="RHEA:32359"/>
        <dbReference type="ChEBI" id="CHEBI:15378"/>
        <dbReference type="ChEBI" id="CHEBI:30616"/>
        <dbReference type="ChEBI" id="CHEBI:57733"/>
        <dbReference type="ChEBI" id="CHEBI:203600"/>
        <dbReference type="ChEBI" id="CHEBI:456216"/>
        <dbReference type="EC" id="2.7.1.151"/>
    </reaction>
</comment>
<dbReference type="Proteomes" id="UP000033188">
    <property type="component" value="Chromosome 3"/>
</dbReference>
<dbReference type="SUPFAM" id="SSF56104">
    <property type="entry name" value="SAICAR synthase-like"/>
    <property type="match status" value="1"/>
</dbReference>
<dbReference type="InterPro" id="IPR005522">
    <property type="entry name" value="IPK"/>
</dbReference>
<dbReference type="PANTHER" id="PTHR12400:SF51">
    <property type="entry name" value="INOSITOL POLYPHOSPHATE MULTIKINASE"/>
    <property type="match status" value="1"/>
</dbReference>
<evidence type="ECO:0000313" key="10">
    <source>
        <dbReference type="Proteomes" id="UP000033188"/>
    </source>
</evidence>